<dbReference type="Gene3D" id="3.30.460.40">
    <property type="match status" value="1"/>
</dbReference>
<gene>
    <name evidence="1" type="ORF">MKY91_07330</name>
</gene>
<dbReference type="Pfam" id="PF10706">
    <property type="entry name" value="Aminoglyc_resit"/>
    <property type="match status" value="1"/>
</dbReference>
<organism evidence="1 2">
    <name type="scientific">Alkalicoccobacillus gibsonii</name>
    <dbReference type="NCBI Taxonomy" id="79881"/>
    <lineage>
        <taxon>Bacteria</taxon>
        <taxon>Bacillati</taxon>
        <taxon>Bacillota</taxon>
        <taxon>Bacilli</taxon>
        <taxon>Bacillales</taxon>
        <taxon>Bacillaceae</taxon>
        <taxon>Alkalicoccobacillus</taxon>
    </lineage>
</organism>
<dbReference type="InterPro" id="IPR043519">
    <property type="entry name" value="NT_sf"/>
</dbReference>
<dbReference type="SUPFAM" id="SSF81301">
    <property type="entry name" value="Nucleotidyltransferase"/>
    <property type="match status" value="1"/>
</dbReference>
<name>A0ABU9VGJ9_9BACI</name>
<evidence type="ECO:0008006" key="3">
    <source>
        <dbReference type="Google" id="ProtNLM"/>
    </source>
</evidence>
<reference evidence="1 2" key="1">
    <citation type="submission" date="2024-03" db="EMBL/GenBank/DDBJ databases">
        <title>Bacilli Hybrid Assemblies.</title>
        <authorList>
            <person name="Kovac J."/>
        </authorList>
    </citation>
    <scope>NUCLEOTIDE SEQUENCE [LARGE SCALE GENOMIC DNA]</scope>
    <source>
        <strain evidence="1 2">FSL R7-0666</strain>
    </source>
</reference>
<proteinExistence type="predicted"/>
<dbReference type="RefSeq" id="WP_343129969.1">
    <property type="nucleotide sequence ID" value="NZ_JBCITK010000001.1"/>
</dbReference>
<dbReference type="InterPro" id="IPR019646">
    <property type="entry name" value="Aminoglyc_AdlTrfase"/>
</dbReference>
<dbReference type="EMBL" id="JBCITK010000001">
    <property type="protein sequence ID" value="MEN0642954.1"/>
    <property type="molecule type" value="Genomic_DNA"/>
</dbReference>
<protein>
    <recommendedName>
        <fullName evidence="3">Nucleotidyltransferase family protein</fullName>
    </recommendedName>
</protein>
<sequence>MEDTLLKITEQLNKHNMKWAVGGSLMLSIRGLETTPNDIDLLVSESDAPILIQVLKSLGTELPSKSSHPHLFSTHFSQFHVNGVGVDVMSNFGVKHETGMFVSPLNVETSEQFSYPVSSLEDWYVLYLLMPNRESKAALIEDYFYKHGISKPSLLKQALTQPLPPLATNRIHEMLTLPMDLNAHE</sequence>
<dbReference type="Proteomes" id="UP001418796">
    <property type="component" value="Unassembled WGS sequence"/>
</dbReference>
<keyword evidence="2" id="KW-1185">Reference proteome</keyword>
<comment type="caution">
    <text evidence="1">The sequence shown here is derived from an EMBL/GenBank/DDBJ whole genome shotgun (WGS) entry which is preliminary data.</text>
</comment>
<evidence type="ECO:0000313" key="2">
    <source>
        <dbReference type="Proteomes" id="UP001418796"/>
    </source>
</evidence>
<evidence type="ECO:0000313" key="1">
    <source>
        <dbReference type="EMBL" id="MEN0642954.1"/>
    </source>
</evidence>
<accession>A0ABU9VGJ9</accession>